<gene>
    <name evidence="1" type="ORF">CIK83_11725</name>
</gene>
<dbReference type="InterPro" id="IPR021388">
    <property type="entry name" value="DUF3024"/>
</dbReference>
<dbReference type="GeneID" id="303189590"/>
<dbReference type="RefSeq" id="WP_086959631.1">
    <property type="nucleotide sequence ID" value="NZ_AP018681.1"/>
</dbReference>
<proteinExistence type="predicted"/>
<dbReference type="AlphaFoldDB" id="A0A368LHA0"/>
<evidence type="ECO:0000313" key="2">
    <source>
        <dbReference type="Proteomes" id="UP000252479"/>
    </source>
</evidence>
<dbReference type="OrthoDB" id="5900883at2"/>
<dbReference type="Proteomes" id="UP000252479">
    <property type="component" value="Unassembled WGS sequence"/>
</dbReference>
<accession>A0A368LHA0</accession>
<dbReference type="Pfam" id="PF11225">
    <property type="entry name" value="DUF3024"/>
    <property type="match status" value="1"/>
</dbReference>
<organism evidence="1 2">
    <name type="scientific">Vibrio casei</name>
    <dbReference type="NCBI Taxonomy" id="673372"/>
    <lineage>
        <taxon>Bacteria</taxon>
        <taxon>Pseudomonadati</taxon>
        <taxon>Pseudomonadota</taxon>
        <taxon>Gammaproteobacteria</taxon>
        <taxon>Vibrionales</taxon>
        <taxon>Vibrionaceae</taxon>
        <taxon>Vibrio</taxon>
    </lineage>
</organism>
<evidence type="ECO:0000313" key="1">
    <source>
        <dbReference type="EMBL" id="RCS70130.1"/>
    </source>
</evidence>
<sequence length="118" mass="13676">MICELEWRRITKRAEELCHYRNESVPVAQGKACFDVGAIHVVFSKAVFSVDSLHCNHIYDVAKLVFDKDEEVWRLFVRNLGSKVKHTIWLPHGSVPKSQDPILLIEVVEKDTDECIWI</sequence>
<keyword evidence="2" id="KW-1185">Reference proteome</keyword>
<protein>
    <submittedName>
        <fullName evidence="1">DUF3024 domain-containing protein</fullName>
    </submittedName>
</protein>
<name>A0A368LHA0_9VIBR</name>
<comment type="caution">
    <text evidence="1">The sequence shown here is derived from an EMBL/GenBank/DDBJ whole genome shotgun (WGS) entry which is preliminary data.</text>
</comment>
<reference evidence="1 2" key="1">
    <citation type="journal article" date="2017" name="Elife">
        <title>Extensive horizontal gene transfer in cheese-associated bacteria.</title>
        <authorList>
            <person name="Bonham K.S."/>
            <person name="Wolfe B.E."/>
            <person name="Dutton R.J."/>
        </authorList>
    </citation>
    <scope>NUCLEOTIDE SEQUENCE [LARGE SCALE GENOMIC DNA]</scope>
    <source>
        <strain evidence="1 2">JB196</strain>
    </source>
</reference>
<dbReference type="EMBL" id="QPGL01000002">
    <property type="protein sequence ID" value="RCS70130.1"/>
    <property type="molecule type" value="Genomic_DNA"/>
</dbReference>